<evidence type="ECO:0000313" key="6">
    <source>
        <dbReference type="Proteomes" id="UP001431783"/>
    </source>
</evidence>
<dbReference type="Pfam" id="PF05004">
    <property type="entry name" value="IFRD"/>
    <property type="match status" value="1"/>
</dbReference>
<feature type="region of interest" description="Disordered" evidence="2">
    <location>
        <begin position="1"/>
        <end position="44"/>
    </location>
</feature>
<dbReference type="InterPro" id="IPR006921">
    <property type="entry name" value="Interferon-rel_develop_reg_C"/>
</dbReference>
<dbReference type="Pfam" id="PF04836">
    <property type="entry name" value="IFRD_C"/>
    <property type="match status" value="1"/>
</dbReference>
<dbReference type="PANTHER" id="PTHR12354:SF1">
    <property type="entry name" value="INTERFERON-RELATED DEVELOPMENTAL REGULATOR 1"/>
    <property type="match status" value="1"/>
</dbReference>
<dbReference type="InterPro" id="IPR016024">
    <property type="entry name" value="ARM-type_fold"/>
</dbReference>
<feature type="domain" description="Interferon-related developmental regulator N-terminal" evidence="4">
    <location>
        <begin position="32"/>
        <end position="323"/>
    </location>
</feature>
<comment type="similarity">
    <text evidence="1">Belongs to the IFRD family.</text>
</comment>
<organism evidence="5 6">
    <name type="scientific">Henosepilachna vigintioctopunctata</name>
    <dbReference type="NCBI Taxonomy" id="420089"/>
    <lineage>
        <taxon>Eukaryota</taxon>
        <taxon>Metazoa</taxon>
        <taxon>Ecdysozoa</taxon>
        <taxon>Arthropoda</taxon>
        <taxon>Hexapoda</taxon>
        <taxon>Insecta</taxon>
        <taxon>Pterygota</taxon>
        <taxon>Neoptera</taxon>
        <taxon>Endopterygota</taxon>
        <taxon>Coleoptera</taxon>
        <taxon>Polyphaga</taxon>
        <taxon>Cucujiformia</taxon>
        <taxon>Coccinelloidea</taxon>
        <taxon>Coccinellidae</taxon>
        <taxon>Epilachninae</taxon>
        <taxon>Epilachnini</taxon>
        <taxon>Henosepilachna</taxon>
    </lineage>
</organism>
<evidence type="ECO:0000256" key="1">
    <source>
        <dbReference type="ARBA" id="ARBA00008828"/>
    </source>
</evidence>
<comment type="caution">
    <text evidence="5">The sequence shown here is derived from an EMBL/GenBank/DDBJ whole genome shotgun (WGS) entry which is preliminary data.</text>
</comment>
<dbReference type="Gene3D" id="1.25.10.10">
    <property type="entry name" value="Leucine-rich Repeat Variant"/>
    <property type="match status" value="1"/>
</dbReference>
<dbReference type="PANTHER" id="PTHR12354">
    <property type="entry name" value="INTERFERON-RELATED DEVELOPMENTAL REGULATOR"/>
    <property type="match status" value="1"/>
</dbReference>
<dbReference type="SUPFAM" id="SSF48371">
    <property type="entry name" value="ARM repeat"/>
    <property type="match status" value="1"/>
</dbReference>
<evidence type="ECO:0000313" key="5">
    <source>
        <dbReference type="EMBL" id="KAK9886119.1"/>
    </source>
</evidence>
<protein>
    <recommendedName>
        <fullName evidence="7">Interferon-related developmental regulator 1</fullName>
    </recommendedName>
</protein>
<feature type="compositionally biased region" description="Polar residues" evidence="2">
    <location>
        <begin position="26"/>
        <end position="37"/>
    </location>
</feature>
<feature type="domain" description="Interferon-related developmental regulator C-terminal" evidence="3">
    <location>
        <begin position="368"/>
        <end position="422"/>
    </location>
</feature>
<proteinExistence type="inferred from homology"/>
<evidence type="ECO:0008006" key="7">
    <source>
        <dbReference type="Google" id="ProtNLM"/>
    </source>
</evidence>
<sequence>MPKGKRRGKSERYERALPNSDEESVNDNASIFSSDTKSVSDENEGDEFLQDQFEEKLIETIEGLTQKSAQGRTTCLLNLSKSLVSKYVPSFVSDRHFTMCDGIERCLKKGGVAERSAAAELASIICVQLGAEDACEEVCNALKPVLLTTASDASVAPVVRGKCCQTLALICFLANSEMGDILSLMHNFETFFSGSFFKGDGSAPTLSPEIGSFHAAALSAWGLLLTTINSSTIVMMMQTKSLPSIGRLAQLLESQHLEVRMTAGDVLAVLYEIIKFENEDVGEEYDEIVANLRSLATDSHKYRAKKDRKQQKASFRDILLYIEDDVMPDSQIKFGKEVLDLDSWAKRKQYDTLCSILGPGINIHLAENYFLRDLFEISDPIITNATNNHAQNHIEKFRKKLQNAANFKARTISRGRNRDKRSEF</sequence>
<reference evidence="5 6" key="1">
    <citation type="submission" date="2023-03" db="EMBL/GenBank/DDBJ databases">
        <title>Genome insight into feeding habits of ladybird beetles.</title>
        <authorList>
            <person name="Li H.-S."/>
            <person name="Huang Y.-H."/>
            <person name="Pang H."/>
        </authorList>
    </citation>
    <scope>NUCLEOTIDE SEQUENCE [LARGE SCALE GENOMIC DNA]</scope>
    <source>
        <strain evidence="5">SYSU_2023b</strain>
        <tissue evidence="5">Whole body</tissue>
    </source>
</reference>
<dbReference type="Proteomes" id="UP001431783">
    <property type="component" value="Unassembled WGS sequence"/>
</dbReference>
<dbReference type="InterPro" id="IPR011989">
    <property type="entry name" value="ARM-like"/>
</dbReference>
<dbReference type="InterPro" id="IPR039777">
    <property type="entry name" value="IFRD"/>
</dbReference>
<dbReference type="AlphaFoldDB" id="A0AAW1UZ05"/>
<evidence type="ECO:0000256" key="2">
    <source>
        <dbReference type="SAM" id="MobiDB-lite"/>
    </source>
</evidence>
<keyword evidence="6" id="KW-1185">Reference proteome</keyword>
<name>A0AAW1UZ05_9CUCU</name>
<evidence type="ECO:0000259" key="4">
    <source>
        <dbReference type="Pfam" id="PF05004"/>
    </source>
</evidence>
<dbReference type="EMBL" id="JARQZJ010000098">
    <property type="protein sequence ID" value="KAK9886119.1"/>
    <property type="molecule type" value="Genomic_DNA"/>
</dbReference>
<gene>
    <name evidence="5" type="ORF">WA026_014905</name>
</gene>
<evidence type="ECO:0000259" key="3">
    <source>
        <dbReference type="Pfam" id="PF04836"/>
    </source>
</evidence>
<dbReference type="InterPro" id="IPR007701">
    <property type="entry name" value="Interferon-rel_develop_reg_N"/>
</dbReference>
<accession>A0AAW1UZ05</accession>